<dbReference type="RefSeq" id="WP_266086237.1">
    <property type="nucleotide sequence ID" value="NZ_RKLV01000003.1"/>
</dbReference>
<dbReference type="AlphaFoldDB" id="A0A9Q4GI28"/>
<evidence type="ECO:0000313" key="3">
    <source>
        <dbReference type="EMBL" id="MCX2818408.1"/>
    </source>
</evidence>
<gene>
    <name evidence="3" type="ORF">EGH25_03450</name>
</gene>
<dbReference type="Pfam" id="PF25942">
    <property type="entry name" value="Ig_halo"/>
    <property type="match status" value="1"/>
</dbReference>
<dbReference type="EMBL" id="RKLV01000003">
    <property type="protein sequence ID" value="MCX2818408.1"/>
    <property type="molecule type" value="Genomic_DNA"/>
</dbReference>
<reference evidence="3" key="1">
    <citation type="submission" date="2022-09" db="EMBL/GenBank/DDBJ databases">
        <title>Haloadaptaus new haloarchaeum isolated from saline soil.</title>
        <authorList>
            <person name="Duran-Viseras A."/>
            <person name="Sanchez-Porro C."/>
            <person name="Ventosa A."/>
        </authorList>
    </citation>
    <scope>NUCLEOTIDE SEQUENCE</scope>
    <source>
        <strain evidence="3">F3-133</strain>
    </source>
</reference>
<name>A0A9Q4GI28_9EURY</name>
<evidence type="ECO:0000256" key="1">
    <source>
        <dbReference type="SAM" id="MobiDB-lite"/>
    </source>
</evidence>
<feature type="region of interest" description="Disordered" evidence="1">
    <location>
        <begin position="23"/>
        <end position="56"/>
    </location>
</feature>
<dbReference type="Proteomes" id="UP001149411">
    <property type="component" value="Unassembled WGS sequence"/>
</dbReference>
<protein>
    <recommendedName>
        <fullName evidence="2">Ig-like domain-containing protein</fullName>
    </recommendedName>
</protein>
<dbReference type="InterPro" id="IPR058929">
    <property type="entry name" value="Ig_halo"/>
</dbReference>
<sequence length="255" mass="27246">MDRRAFISASAVALSGCLIDDTGGSDGAPNVSDGWSARDLNRTGETPYESEDEDGNILSRTGRDLAIEGGAESHELRVEVRDDGETFYSVEGVVAAGAMFSEQNVVRKRGVHEVRVYIDGDLVETFGWRVDDGHSTALVRLENGVTTRVGEVSGALNLVQADGYEGASSLNETDLLEHDAIAEAFDRAEDCADDPGREGCNSFADEDTIGVEVTGVKGEELDAVYRRLGSVGERDTGAYVEKDGVVYELSVSTPL</sequence>
<dbReference type="PROSITE" id="PS51257">
    <property type="entry name" value="PROKAR_LIPOPROTEIN"/>
    <property type="match status" value="1"/>
</dbReference>
<feature type="domain" description="Ig-like" evidence="2">
    <location>
        <begin position="73"/>
        <end position="151"/>
    </location>
</feature>
<proteinExistence type="predicted"/>
<organism evidence="3 4">
    <name type="scientific">Halorutilus salinus</name>
    <dbReference type="NCBI Taxonomy" id="2487751"/>
    <lineage>
        <taxon>Archaea</taxon>
        <taxon>Methanobacteriati</taxon>
        <taxon>Methanobacteriota</taxon>
        <taxon>Stenosarchaea group</taxon>
        <taxon>Halobacteria</taxon>
        <taxon>Halorutilales</taxon>
        <taxon>Halorutilaceae</taxon>
        <taxon>Halorutilus</taxon>
    </lineage>
</organism>
<accession>A0A9Q4GI28</accession>
<comment type="caution">
    <text evidence="3">The sequence shown here is derived from an EMBL/GenBank/DDBJ whole genome shotgun (WGS) entry which is preliminary data.</text>
</comment>
<evidence type="ECO:0000313" key="4">
    <source>
        <dbReference type="Proteomes" id="UP001149411"/>
    </source>
</evidence>
<evidence type="ECO:0000259" key="2">
    <source>
        <dbReference type="Pfam" id="PF25942"/>
    </source>
</evidence>
<keyword evidence="4" id="KW-1185">Reference proteome</keyword>